<feature type="signal peptide" evidence="1">
    <location>
        <begin position="1"/>
        <end position="24"/>
    </location>
</feature>
<sequence length="91" mass="10086">MLKKIFSLFVCAMVCLISTNLVFADGTVDIHGTYNIHVGGYDWGSATDNKKAENNPSQAIKTGDTAHGEIYAMIMMFAAARYVFFKQRKEA</sequence>
<name>A0ABT2SXR0_9FIRM</name>
<evidence type="ECO:0000313" key="3">
    <source>
        <dbReference type="Proteomes" id="UP001208364"/>
    </source>
</evidence>
<dbReference type="Proteomes" id="UP001208364">
    <property type="component" value="Unassembled WGS sequence"/>
</dbReference>
<dbReference type="RefSeq" id="WP_147580868.1">
    <property type="nucleotide sequence ID" value="NZ_JAOQJR010000022.1"/>
</dbReference>
<evidence type="ECO:0000256" key="1">
    <source>
        <dbReference type="SAM" id="SignalP"/>
    </source>
</evidence>
<accession>A0ABT2SXR0</accession>
<gene>
    <name evidence="2" type="ORF">OCV55_13370</name>
</gene>
<keyword evidence="3" id="KW-1185">Reference proteome</keyword>
<dbReference type="EMBL" id="JAOQJR010000022">
    <property type="protein sequence ID" value="MCU6739630.1"/>
    <property type="molecule type" value="Genomic_DNA"/>
</dbReference>
<keyword evidence="1" id="KW-0732">Signal</keyword>
<organism evidence="2 3">
    <name type="scientific">[Clostridium] ammoniilyticum</name>
    <dbReference type="NCBI Taxonomy" id="2981784"/>
    <lineage>
        <taxon>Bacteria</taxon>
        <taxon>Bacillati</taxon>
        <taxon>Bacillota</taxon>
        <taxon>Erysipelotrichia</taxon>
        <taxon>Erysipelotrichales</taxon>
        <taxon>Coprobacillaceae</taxon>
        <taxon>Faecalibacillus</taxon>
    </lineage>
</organism>
<reference evidence="2 3" key="1">
    <citation type="journal article" date="2021" name="ISME Commun">
        <title>Automated analysis of genomic sequences facilitates high-throughput and comprehensive description of bacteria.</title>
        <authorList>
            <person name="Hitch T.C.A."/>
        </authorList>
    </citation>
    <scope>NUCLEOTIDE SEQUENCE [LARGE SCALE GENOMIC DNA]</scope>
    <source>
        <strain evidence="2 3">H4_15</strain>
    </source>
</reference>
<proteinExistence type="predicted"/>
<feature type="chain" id="PRO_5045721055" evidence="1">
    <location>
        <begin position="25"/>
        <end position="91"/>
    </location>
</feature>
<evidence type="ECO:0000313" key="2">
    <source>
        <dbReference type="EMBL" id="MCU6739630.1"/>
    </source>
</evidence>
<protein>
    <submittedName>
        <fullName evidence="2">Uncharacterized protein</fullName>
    </submittedName>
</protein>
<comment type="caution">
    <text evidence="2">The sequence shown here is derived from an EMBL/GenBank/DDBJ whole genome shotgun (WGS) entry which is preliminary data.</text>
</comment>